<sequence>MSPASTRRSSPAANLVRVWPLAISTLHSPRLVIAFDQSSFNATFSATVLPHSRFMEPAVNAATLVQG</sequence>
<accession>A0AAE1CYD3</accession>
<name>A0AAE1CYD3_9GAST</name>
<evidence type="ECO:0000313" key="1">
    <source>
        <dbReference type="EMBL" id="KAK3743760.1"/>
    </source>
</evidence>
<comment type="caution">
    <text evidence="1">The sequence shown here is derived from an EMBL/GenBank/DDBJ whole genome shotgun (WGS) entry which is preliminary data.</text>
</comment>
<reference evidence="1" key="1">
    <citation type="journal article" date="2023" name="G3 (Bethesda)">
        <title>A reference genome for the long-term kleptoplast-retaining sea slug Elysia crispata morphotype clarki.</title>
        <authorList>
            <person name="Eastman K.E."/>
            <person name="Pendleton A.L."/>
            <person name="Shaikh M.A."/>
            <person name="Suttiyut T."/>
            <person name="Ogas R."/>
            <person name="Tomko P."/>
            <person name="Gavelis G."/>
            <person name="Widhalm J.R."/>
            <person name="Wisecaver J.H."/>
        </authorList>
    </citation>
    <scope>NUCLEOTIDE SEQUENCE</scope>
    <source>
        <strain evidence="1">ECLA1</strain>
    </source>
</reference>
<keyword evidence="2" id="KW-1185">Reference proteome</keyword>
<dbReference type="AlphaFoldDB" id="A0AAE1CYD3"/>
<organism evidence="1 2">
    <name type="scientific">Elysia crispata</name>
    <name type="common">lettuce slug</name>
    <dbReference type="NCBI Taxonomy" id="231223"/>
    <lineage>
        <taxon>Eukaryota</taxon>
        <taxon>Metazoa</taxon>
        <taxon>Spiralia</taxon>
        <taxon>Lophotrochozoa</taxon>
        <taxon>Mollusca</taxon>
        <taxon>Gastropoda</taxon>
        <taxon>Heterobranchia</taxon>
        <taxon>Euthyneura</taxon>
        <taxon>Panpulmonata</taxon>
        <taxon>Sacoglossa</taxon>
        <taxon>Placobranchoidea</taxon>
        <taxon>Plakobranchidae</taxon>
        <taxon>Elysia</taxon>
    </lineage>
</organism>
<proteinExistence type="predicted"/>
<dbReference type="EMBL" id="JAWDGP010006298">
    <property type="protein sequence ID" value="KAK3743760.1"/>
    <property type="molecule type" value="Genomic_DNA"/>
</dbReference>
<evidence type="ECO:0000313" key="2">
    <source>
        <dbReference type="Proteomes" id="UP001283361"/>
    </source>
</evidence>
<protein>
    <submittedName>
        <fullName evidence="1">Uncharacterized protein</fullName>
    </submittedName>
</protein>
<gene>
    <name evidence="1" type="ORF">RRG08_043492</name>
</gene>
<dbReference type="Proteomes" id="UP001283361">
    <property type="component" value="Unassembled WGS sequence"/>
</dbReference>